<feature type="transmembrane region" description="Helical" evidence="1">
    <location>
        <begin position="12"/>
        <end position="29"/>
    </location>
</feature>
<accession>A0ABT8WE04</accession>
<name>A0ABT8WE04_9FLAO</name>
<evidence type="ECO:0000313" key="4">
    <source>
        <dbReference type="Proteomes" id="UP001176883"/>
    </source>
</evidence>
<proteinExistence type="predicted"/>
<dbReference type="InterPro" id="IPR052920">
    <property type="entry name" value="DNA-binding_regulatory"/>
</dbReference>
<reference evidence="3" key="1">
    <citation type="submission" date="2023-07" db="EMBL/GenBank/DDBJ databases">
        <title>Two novel species in the genus Flavivirga.</title>
        <authorList>
            <person name="Kwon K."/>
        </authorList>
    </citation>
    <scope>NUCLEOTIDE SEQUENCE</scope>
    <source>
        <strain evidence="3">KCTC 52353</strain>
    </source>
</reference>
<dbReference type="EMBL" id="JAUOEK010000149">
    <property type="protein sequence ID" value="MDO5971273.1"/>
    <property type="molecule type" value="Genomic_DNA"/>
</dbReference>
<keyword evidence="1" id="KW-0472">Membrane</keyword>
<dbReference type="InterPro" id="IPR029058">
    <property type="entry name" value="AB_hydrolase_fold"/>
</dbReference>
<sequence length="313" mass="35773">MKKTQKRRIFKRIFLVLTISGLLFLHFYVPRFITEIKNPLIQLIKGNYLITEVPIFENNELNGKYINFNSFDDTKLSSYLTYSSLDTVKGTIILLHGIRSKKESFIELSTKLSKHGFNTVALDSRAHGQSNGTYCTFGVKEKKDVSELISVLSEKEGITENIGVWGQSLGGAIGLQALGNDKRIKFGIIESTFSDFKTITNDYFNYHAGFNIRPLTNYLVYRAGKIADFDPKEAKPIKYCENIEQPILIIHGNKDERINIQYGKDNFSKIPSTKKEFIEIENANHLNVWKTGGDEYFERIIKFINKNTVGSRV</sequence>
<gene>
    <name evidence="3" type="ORF">Q4Q35_15805</name>
</gene>
<evidence type="ECO:0000259" key="2">
    <source>
        <dbReference type="Pfam" id="PF12146"/>
    </source>
</evidence>
<keyword evidence="3" id="KW-0378">Hydrolase</keyword>
<keyword evidence="4" id="KW-1185">Reference proteome</keyword>
<dbReference type="GO" id="GO:0016787">
    <property type="term" value="F:hydrolase activity"/>
    <property type="evidence" value="ECO:0007669"/>
    <property type="project" value="UniProtKB-KW"/>
</dbReference>
<dbReference type="PANTHER" id="PTHR43358">
    <property type="entry name" value="ALPHA/BETA-HYDROLASE"/>
    <property type="match status" value="1"/>
</dbReference>
<dbReference type="PANTHER" id="PTHR43358:SF4">
    <property type="entry name" value="ALPHA_BETA HYDROLASE FOLD-1 DOMAIN-CONTAINING PROTEIN"/>
    <property type="match status" value="1"/>
</dbReference>
<organism evidence="3 4">
    <name type="scientific">Flavivirga aquimarina</name>
    <dbReference type="NCBI Taxonomy" id="2027862"/>
    <lineage>
        <taxon>Bacteria</taxon>
        <taxon>Pseudomonadati</taxon>
        <taxon>Bacteroidota</taxon>
        <taxon>Flavobacteriia</taxon>
        <taxon>Flavobacteriales</taxon>
        <taxon>Flavobacteriaceae</taxon>
        <taxon>Flavivirga</taxon>
    </lineage>
</organism>
<dbReference type="InterPro" id="IPR022742">
    <property type="entry name" value="Hydrolase_4"/>
</dbReference>
<keyword evidence="1" id="KW-0812">Transmembrane</keyword>
<dbReference type="Gene3D" id="3.40.50.1820">
    <property type="entry name" value="alpha/beta hydrolase"/>
    <property type="match status" value="1"/>
</dbReference>
<dbReference type="Proteomes" id="UP001176883">
    <property type="component" value="Unassembled WGS sequence"/>
</dbReference>
<protein>
    <submittedName>
        <fullName evidence="3">Alpha/beta hydrolase</fullName>
    </submittedName>
</protein>
<comment type="caution">
    <text evidence="3">The sequence shown here is derived from an EMBL/GenBank/DDBJ whole genome shotgun (WGS) entry which is preliminary data.</text>
</comment>
<dbReference type="SUPFAM" id="SSF53474">
    <property type="entry name" value="alpha/beta-Hydrolases"/>
    <property type="match status" value="1"/>
</dbReference>
<dbReference type="RefSeq" id="WP_303278974.1">
    <property type="nucleotide sequence ID" value="NZ_JAUOEK010000149.1"/>
</dbReference>
<dbReference type="Pfam" id="PF12146">
    <property type="entry name" value="Hydrolase_4"/>
    <property type="match status" value="1"/>
</dbReference>
<evidence type="ECO:0000256" key="1">
    <source>
        <dbReference type="SAM" id="Phobius"/>
    </source>
</evidence>
<keyword evidence="1" id="KW-1133">Transmembrane helix</keyword>
<feature type="domain" description="Serine aminopeptidase S33" evidence="2">
    <location>
        <begin position="88"/>
        <end position="189"/>
    </location>
</feature>
<evidence type="ECO:0000313" key="3">
    <source>
        <dbReference type="EMBL" id="MDO5971273.1"/>
    </source>
</evidence>